<sequence>MYEGPPIWYTSVGTCTLLLLHFLLPLRTPNAEKPSQQIRVDKEAERRELLSEWKVVFDLVFIQTGQWFPECEHAPASMSSVQKGAAKYCDVEQMRCVLGEQMISLYSTAARGSEVVCKRDQKTKEIPEIVLEVFDDCGADTFPTIRVLLQLWCTIPVSIATAERSFPTLQRVKSSHHQLVFSSYTAGGEGASYQTTSVTLCALPLAADWFGRRAELEISAMGSTRHWKWLGAILIHCPHVSLKTASHMCSMRLRLVCGVFIQPLGTQFGSGGAVHCFAVGTGFLQSAVKAKIGAHDLPAIPFTIHQ</sequence>
<dbReference type="Proteomes" id="UP001159363">
    <property type="component" value="Chromosome X"/>
</dbReference>
<evidence type="ECO:0008006" key="4">
    <source>
        <dbReference type="Google" id="ProtNLM"/>
    </source>
</evidence>
<keyword evidence="3" id="KW-1185">Reference proteome</keyword>
<feature type="signal peptide" evidence="1">
    <location>
        <begin position="1"/>
        <end position="31"/>
    </location>
</feature>
<evidence type="ECO:0000313" key="3">
    <source>
        <dbReference type="Proteomes" id="UP001159363"/>
    </source>
</evidence>
<gene>
    <name evidence="2" type="ORF">PR048_013089</name>
</gene>
<reference evidence="2 3" key="1">
    <citation type="submission" date="2023-02" db="EMBL/GenBank/DDBJ databases">
        <title>LHISI_Scaffold_Assembly.</title>
        <authorList>
            <person name="Stuart O.P."/>
            <person name="Cleave R."/>
            <person name="Magrath M.J.L."/>
            <person name="Mikheyev A.S."/>
        </authorList>
    </citation>
    <scope>NUCLEOTIDE SEQUENCE [LARGE SCALE GENOMIC DNA]</scope>
    <source>
        <strain evidence="2">Daus_M_001</strain>
        <tissue evidence="2">Leg muscle</tissue>
    </source>
</reference>
<protein>
    <recommendedName>
        <fullName evidence="4">HAT C-terminal dimerisation domain-containing protein</fullName>
    </recommendedName>
</protein>
<feature type="chain" id="PRO_5046143415" description="HAT C-terminal dimerisation domain-containing protein" evidence="1">
    <location>
        <begin position="32"/>
        <end position="306"/>
    </location>
</feature>
<comment type="caution">
    <text evidence="2">The sequence shown here is derived from an EMBL/GenBank/DDBJ whole genome shotgun (WGS) entry which is preliminary data.</text>
</comment>
<accession>A0ABQ9HR52</accession>
<evidence type="ECO:0000313" key="2">
    <source>
        <dbReference type="EMBL" id="KAJ8886877.1"/>
    </source>
</evidence>
<proteinExistence type="predicted"/>
<evidence type="ECO:0000256" key="1">
    <source>
        <dbReference type="SAM" id="SignalP"/>
    </source>
</evidence>
<organism evidence="2 3">
    <name type="scientific">Dryococelus australis</name>
    <dbReference type="NCBI Taxonomy" id="614101"/>
    <lineage>
        <taxon>Eukaryota</taxon>
        <taxon>Metazoa</taxon>
        <taxon>Ecdysozoa</taxon>
        <taxon>Arthropoda</taxon>
        <taxon>Hexapoda</taxon>
        <taxon>Insecta</taxon>
        <taxon>Pterygota</taxon>
        <taxon>Neoptera</taxon>
        <taxon>Polyneoptera</taxon>
        <taxon>Phasmatodea</taxon>
        <taxon>Verophasmatodea</taxon>
        <taxon>Anareolatae</taxon>
        <taxon>Phasmatidae</taxon>
        <taxon>Eurycanthinae</taxon>
        <taxon>Dryococelus</taxon>
    </lineage>
</organism>
<name>A0ABQ9HR52_9NEOP</name>
<keyword evidence="1" id="KW-0732">Signal</keyword>
<dbReference type="EMBL" id="JARBHB010000004">
    <property type="protein sequence ID" value="KAJ8886877.1"/>
    <property type="molecule type" value="Genomic_DNA"/>
</dbReference>